<dbReference type="GO" id="GO:0004674">
    <property type="term" value="F:protein serine/threonine kinase activity"/>
    <property type="evidence" value="ECO:0007669"/>
    <property type="project" value="UniProtKB-KW"/>
</dbReference>
<dbReference type="Gene3D" id="3.30.200.20">
    <property type="entry name" value="Phosphorylase Kinase, domain 1"/>
    <property type="match status" value="1"/>
</dbReference>
<feature type="region of interest" description="Disordered" evidence="10">
    <location>
        <begin position="633"/>
        <end position="652"/>
    </location>
</feature>
<dbReference type="RefSeq" id="WP_116007821.1">
    <property type="nucleotide sequence ID" value="NZ_QUOU01000001.1"/>
</dbReference>
<dbReference type="AlphaFoldDB" id="A0A3E0TQ07"/>
<evidence type="ECO:0000256" key="7">
    <source>
        <dbReference type="ARBA" id="ARBA00047899"/>
    </source>
</evidence>
<feature type="domain" description="Protein kinase" evidence="12">
    <location>
        <begin position="8"/>
        <end position="274"/>
    </location>
</feature>
<dbReference type="PANTHER" id="PTHR43289">
    <property type="entry name" value="MITOGEN-ACTIVATED PROTEIN KINASE KINASE KINASE 20-RELATED"/>
    <property type="match status" value="1"/>
</dbReference>
<comment type="catalytic activity">
    <reaction evidence="7">
        <text>L-threonyl-[protein] + ATP = O-phospho-L-threonyl-[protein] + ADP + H(+)</text>
        <dbReference type="Rhea" id="RHEA:46608"/>
        <dbReference type="Rhea" id="RHEA-COMP:11060"/>
        <dbReference type="Rhea" id="RHEA-COMP:11605"/>
        <dbReference type="ChEBI" id="CHEBI:15378"/>
        <dbReference type="ChEBI" id="CHEBI:30013"/>
        <dbReference type="ChEBI" id="CHEBI:30616"/>
        <dbReference type="ChEBI" id="CHEBI:61977"/>
        <dbReference type="ChEBI" id="CHEBI:456216"/>
        <dbReference type="EC" id="2.7.11.1"/>
    </reaction>
</comment>
<keyword evidence="11" id="KW-0812">Transmembrane</keyword>
<dbReference type="Pfam" id="PF00069">
    <property type="entry name" value="Pkinase"/>
    <property type="match status" value="1"/>
</dbReference>
<keyword evidence="2 13" id="KW-0723">Serine/threonine-protein kinase</keyword>
<comment type="catalytic activity">
    <reaction evidence="8">
        <text>L-seryl-[protein] + ATP = O-phospho-L-seryl-[protein] + ADP + H(+)</text>
        <dbReference type="Rhea" id="RHEA:17989"/>
        <dbReference type="Rhea" id="RHEA-COMP:9863"/>
        <dbReference type="Rhea" id="RHEA-COMP:11604"/>
        <dbReference type="ChEBI" id="CHEBI:15378"/>
        <dbReference type="ChEBI" id="CHEBI:29999"/>
        <dbReference type="ChEBI" id="CHEBI:30616"/>
        <dbReference type="ChEBI" id="CHEBI:83421"/>
        <dbReference type="ChEBI" id="CHEBI:456216"/>
        <dbReference type="EC" id="2.7.11.1"/>
    </reaction>
</comment>
<evidence type="ECO:0000256" key="9">
    <source>
        <dbReference type="PROSITE-ProRule" id="PRU10141"/>
    </source>
</evidence>
<keyword evidence="11" id="KW-1133">Transmembrane helix</keyword>
<evidence type="ECO:0000259" key="12">
    <source>
        <dbReference type="PROSITE" id="PS50011"/>
    </source>
</evidence>
<evidence type="ECO:0000256" key="1">
    <source>
        <dbReference type="ARBA" id="ARBA00012513"/>
    </source>
</evidence>
<gene>
    <name evidence="13" type="ORF">DXX93_09065</name>
</gene>
<dbReference type="PROSITE" id="PS50011">
    <property type="entry name" value="PROTEIN_KINASE_DOM"/>
    <property type="match status" value="1"/>
</dbReference>
<evidence type="ECO:0000256" key="5">
    <source>
        <dbReference type="ARBA" id="ARBA00022777"/>
    </source>
</evidence>
<dbReference type="GO" id="GO:0005524">
    <property type="term" value="F:ATP binding"/>
    <property type="evidence" value="ECO:0007669"/>
    <property type="project" value="UniProtKB-UniRule"/>
</dbReference>
<evidence type="ECO:0000313" key="13">
    <source>
        <dbReference type="EMBL" id="REL26711.1"/>
    </source>
</evidence>
<dbReference type="Gene3D" id="1.10.510.10">
    <property type="entry name" value="Transferase(Phosphotransferase) domain 1"/>
    <property type="match status" value="1"/>
</dbReference>
<sequence length="652" mass="73312">MNKNIGRYKVISTIGSGAMANVYKAHDPQINRTLAIKVLKPEHASNEEYRFRFVREAKAAGVLVHPNIVTVYDVGEEDQHPYMVMELLEGKMLEDYMEDEFEFQLEDIINIGIQLAEALDYSHQKGVVHRDIKPSNIIYVKECSQVRITDFGIAHLDETQNTKLTQVGMVLGTPQYMSPEQIKGEAVDGRSDLFSVGVILYQLLANERPFTANTLATLFMEIINKTPPPLETVRPHLPSKLYGVIEKLLHKQPDKRFQTGGDLAEALKKAHKQLSSSEDTMSSRYAIKLLLAWLTSQTKYYSYLVARGLTNKIDFLMTKLGKESTNWSQQIKKTAKTLDHKVEQKKKLCEEHRQHLKIPLKLKWLAVMTIGVSITLTLASSIVYHAQLNSMRHFILDSGSSLAKLLATESALPVLSEDWINIKTIVDSLQNNQEFMYLYILDHRGILRGSFDIDQLGQPFEFKNLPPQSQPYANTIIRDWQSHESGAVFDFEAAITFQNKKVGTVHLGLSQAPLSSAANVTMWMMLLLFVVTTLSVIIVTYLLIKRITTSIEQIDEAIVNVIEGNYETVDESARVDEFGVLASNLNKLIVKIDTLSPAPDKEPKTVAPSSTPDSDKTIVKVAHTEQLIQDTDETVIMTSNHGAEPKSTSVEK</sequence>
<dbReference type="SMART" id="SM00220">
    <property type="entry name" value="S_TKc"/>
    <property type="match status" value="1"/>
</dbReference>
<feature type="binding site" evidence="9">
    <location>
        <position position="37"/>
    </location>
    <ligand>
        <name>ATP</name>
        <dbReference type="ChEBI" id="CHEBI:30616"/>
    </ligand>
</feature>
<feature type="transmembrane region" description="Helical" evidence="11">
    <location>
        <begin position="362"/>
        <end position="384"/>
    </location>
</feature>
<protein>
    <recommendedName>
        <fullName evidence="1">non-specific serine/threonine protein kinase</fullName>
        <ecNumber evidence="1">2.7.11.1</ecNumber>
    </recommendedName>
</protein>
<evidence type="ECO:0000256" key="8">
    <source>
        <dbReference type="ARBA" id="ARBA00048679"/>
    </source>
</evidence>
<evidence type="ECO:0000256" key="11">
    <source>
        <dbReference type="SAM" id="Phobius"/>
    </source>
</evidence>
<organism evidence="13 14">
    <name type="scientific">Thalassotalea euphylliae</name>
    <dbReference type="NCBI Taxonomy" id="1655234"/>
    <lineage>
        <taxon>Bacteria</taxon>
        <taxon>Pseudomonadati</taxon>
        <taxon>Pseudomonadota</taxon>
        <taxon>Gammaproteobacteria</taxon>
        <taxon>Alteromonadales</taxon>
        <taxon>Colwelliaceae</taxon>
        <taxon>Thalassotalea</taxon>
    </lineage>
</organism>
<dbReference type="InterPro" id="IPR011009">
    <property type="entry name" value="Kinase-like_dom_sf"/>
</dbReference>
<dbReference type="EMBL" id="QUOU01000001">
    <property type="protein sequence ID" value="REL26711.1"/>
    <property type="molecule type" value="Genomic_DNA"/>
</dbReference>
<evidence type="ECO:0000256" key="2">
    <source>
        <dbReference type="ARBA" id="ARBA00022527"/>
    </source>
</evidence>
<dbReference type="PANTHER" id="PTHR43289:SF6">
    <property type="entry name" value="SERINE_THREONINE-PROTEIN KINASE NEKL-3"/>
    <property type="match status" value="1"/>
</dbReference>
<dbReference type="SUPFAM" id="SSF56112">
    <property type="entry name" value="Protein kinase-like (PK-like)"/>
    <property type="match status" value="1"/>
</dbReference>
<accession>A0A3E0TQ07</accession>
<name>A0A3E0TQ07_9GAMM</name>
<feature type="transmembrane region" description="Helical" evidence="11">
    <location>
        <begin position="522"/>
        <end position="544"/>
    </location>
</feature>
<evidence type="ECO:0000256" key="6">
    <source>
        <dbReference type="ARBA" id="ARBA00022840"/>
    </source>
</evidence>
<dbReference type="InterPro" id="IPR008271">
    <property type="entry name" value="Ser/Thr_kinase_AS"/>
</dbReference>
<dbReference type="FunFam" id="3.30.200.20:FF:000035">
    <property type="entry name" value="Serine/threonine protein kinase Stk1"/>
    <property type="match status" value="1"/>
</dbReference>
<evidence type="ECO:0000256" key="3">
    <source>
        <dbReference type="ARBA" id="ARBA00022679"/>
    </source>
</evidence>
<evidence type="ECO:0000256" key="10">
    <source>
        <dbReference type="SAM" id="MobiDB-lite"/>
    </source>
</evidence>
<evidence type="ECO:0000313" key="14">
    <source>
        <dbReference type="Proteomes" id="UP000256478"/>
    </source>
</evidence>
<dbReference type="Gene3D" id="6.10.340.10">
    <property type="match status" value="1"/>
</dbReference>
<dbReference type="InterPro" id="IPR017441">
    <property type="entry name" value="Protein_kinase_ATP_BS"/>
</dbReference>
<proteinExistence type="predicted"/>
<keyword evidence="11" id="KW-0472">Membrane</keyword>
<comment type="caution">
    <text evidence="13">The sequence shown here is derived from an EMBL/GenBank/DDBJ whole genome shotgun (WGS) entry which is preliminary data.</text>
</comment>
<dbReference type="PROSITE" id="PS00107">
    <property type="entry name" value="PROTEIN_KINASE_ATP"/>
    <property type="match status" value="1"/>
</dbReference>
<dbReference type="OrthoDB" id="9801841at2"/>
<keyword evidence="3" id="KW-0808">Transferase</keyword>
<dbReference type="FunFam" id="1.10.510.10:FF:000021">
    <property type="entry name" value="Serine/threonine protein kinase"/>
    <property type="match status" value="1"/>
</dbReference>
<reference evidence="13 14" key="1">
    <citation type="submission" date="2018-08" db="EMBL/GenBank/DDBJ databases">
        <title>Thalassotalea euphylliae genome.</title>
        <authorList>
            <person name="Summers S."/>
            <person name="Rice S.A."/>
            <person name="Freckelton M.L."/>
            <person name="Nedved B.T."/>
            <person name="Hadfield M.G."/>
        </authorList>
    </citation>
    <scope>NUCLEOTIDE SEQUENCE [LARGE SCALE GENOMIC DNA]</scope>
    <source>
        <strain evidence="13 14">H1</strain>
    </source>
</reference>
<keyword evidence="4 9" id="KW-0547">Nucleotide-binding</keyword>
<keyword evidence="6 9" id="KW-0067">ATP-binding</keyword>
<dbReference type="PROSITE" id="PS00108">
    <property type="entry name" value="PROTEIN_KINASE_ST"/>
    <property type="match status" value="1"/>
</dbReference>
<dbReference type="InterPro" id="IPR000719">
    <property type="entry name" value="Prot_kinase_dom"/>
</dbReference>
<dbReference type="EC" id="2.7.11.1" evidence="1"/>
<keyword evidence="5 13" id="KW-0418">Kinase</keyword>
<dbReference type="Proteomes" id="UP000256478">
    <property type="component" value="Unassembled WGS sequence"/>
</dbReference>
<dbReference type="CDD" id="cd14014">
    <property type="entry name" value="STKc_PknB_like"/>
    <property type="match status" value="1"/>
</dbReference>
<evidence type="ECO:0000256" key="4">
    <source>
        <dbReference type="ARBA" id="ARBA00022741"/>
    </source>
</evidence>